<reference evidence="2 3" key="1">
    <citation type="submission" date="2024-10" db="EMBL/GenBank/DDBJ databases">
        <title>Updated reference genomes for cyclostephanoid diatoms.</title>
        <authorList>
            <person name="Roberts W.R."/>
            <person name="Alverson A.J."/>
        </authorList>
    </citation>
    <scope>NUCLEOTIDE SEQUENCE [LARGE SCALE GENOMIC DNA]</scope>
    <source>
        <strain evidence="2 3">AJA276-08</strain>
    </source>
</reference>
<evidence type="ECO:0000256" key="1">
    <source>
        <dbReference type="SAM" id="MobiDB-lite"/>
    </source>
</evidence>
<evidence type="ECO:0000313" key="2">
    <source>
        <dbReference type="EMBL" id="KAL3777130.1"/>
    </source>
</evidence>
<accession>A0ABD3NMI1</accession>
<dbReference type="EMBL" id="JALLAZ020001312">
    <property type="protein sequence ID" value="KAL3777130.1"/>
    <property type="molecule type" value="Genomic_DNA"/>
</dbReference>
<feature type="compositionally biased region" description="Gly residues" evidence="1">
    <location>
        <begin position="92"/>
        <end position="105"/>
    </location>
</feature>
<dbReference type="AlphaFoldDB" id="A0ABD3NMI1"/>
<sequence length="138" mass="15582">MGDFQANFLRPDAGINTIEWNVVGLQAGLSKKLLIEQSLFKEVKAKIKADSKRGKLRIDNKFNTDVGMSREEWEFRSNRWIGHRARISQDQRGGGEGAWQKGGGDICRAGRWRGPQWKRLAGDGATNGRRTQVGEKRN</sequence>
<protein>
    <submittedName>
        <fullName evidence="2">Uncharacterized protein</fullName>
    </submittedName>
</protein>
<name>A0ABD3NMI1_9STRA</name>
<keyword evidence="3" id="KW-1185">Reference proteome</keyword>
<dbReference type="Proteomes" id="UP001530315">
    <property type="component" value="Unassembled WGS sequence"/>
</dbReference>
<comment type="caution">
    <text evidence="2">The sequence shown here is derived from an EMBL/GenBank/DDBJ whole genome shotgun (WGS) entry which is preliminary data.</text>
</comment>
<evidence type="ECO:0000313" key="3">
    <source>
        <dbReference type="Proteomes" id="UP001530315"/>
    </source>
</evidence>
<organism evidence="2 3">
    <name type="scientific">Stephanodiscus triporus</name>
    <dbReference type="NCBI Taxonomy" id="2934178"/>
    <lineage>
        <taxon>Eukaryota</taxon>
        <taxon>Sar</taxon>
        <taxon>Stramenopiles</taxon>
        <taxon>Ochrophyta</taxon>
        <taxon>Bacillariophyta</taxon>
        <taxon>Coscinodiscophyceae</taxon>
        <taxon>Thalassiosirophycidae</taxon>
        <taxon>Stephanodiscales</taxon>
        <taxon>Stephanodiscaceae</taxon>
        <taxon>Stephanodiscus</taxon>
    </lineage>
</organism>
<gene>
    <name evidence="2" type="ORF">ACHAW5_007057</name>
</gene>
<feature type="region of interest" description="Disordered" evidence="1">
    <location>
        <begin position="86"/>
        <end position="138"/>
    </location>
</feature>
<proteinExistence type="predicted"/>